<reference evidence="2 3" key="1">
    <citation type="submission" date="2013-06" db="EMBL/GenBank/DDBJ databases">
        <title>The Genome Sequence of Acinetobacter rudis CIP 110305.</title>
        <authorList>
            <consortium name="The Broad Institute Genome Sequencing Platform"/>
            <consortium name="The Broad Institute Genome Sequencing Center for Infectious Disease"/>
            <person name="Cerqueira G."/>
            <person name="Feldgarden M."/>
            <person name="Courvalin P."/>
            <person name="Perichon B."/>
            <person name="Grillot-Courvalin C."/>
            <person name="Clermont D."/>
            <person name="Rocha E."/>
            <person name="Yoon E.-J."/>
            <person name="Nemec A."/>
            <person name="Young S.K."/>
            <person name="Zeng Q."/>
            <person name="Gargeya S."/>
            <person name="Fitzgerald M."/>
            <person name="Abouelleil A."/>
            <person name="Alvarado L."/>
            <person name="Berlin A.M."/>
            <person name="Chapman S.B."/>
            <person name="Dewar J."/>
            <person name="Goldberg J."/>
            <person name="Griggs A."/>
            <person name="Gujja S."/>
            <person name="Hansen M."/>
            <person name="Howarth C."/>
            <person name="Imamovic A."/>
            <person name="Larimer J."/>
            <person name="McCowan C."/>
            <person name="Murphy C."/>
            <person name="Pearson M."/>
            <person name="Priest M."/>
            <person name="Roberts A."/>
            <person name="Saif S."/>
            <person name="Shea T."/>
            <person name="Sykes S."/>
            <person name="Wortman J."/>
            <person name="Nusbaum C."/>
            <person name="Birren B."/>
        </authorList>
    </citation>
    <scope>NUCLEOTIDE SEQUENCE [LARGE SCALE GENOMIC DNA]</scope>
    <source>
        <strain evidence="2 3">CIP 110305</strain>
    </source>
</reference>
<dbReference type="EMBL" id="ATGI01000006">
    <property type="protein sequence ID" value="EPF79884.1"/>
    <property type="molecule type" value="Genomic_DNA"/>
</dbReference>
<dbReference type="eggNOG" id="COG1073">
    <property type="taxonomic scope" value="Bacteria"/>
</dbReference>
<dbReference type="AlphaFoldDB" id="S3P0F0"/>
<evidence type="ECO:0000313" key="2">
    <source>
        <dbReference type="EMBL" id="EPF79884.1"/>
    </source>
</evidence>
<evidence type="ECO:0000259" key="1">
    <source>
        <dbReference type="Pfam" id="PF12146"/>
    </source>
</evidence>
<keyword evidence="3" id="KW-1185">Reference proteome</keyword>
<accession>S3P0F0</accession>
<protein>
    <recommendedName>
        <fullName evidence="1">Serine aminopeptidase S33 domain-containing protein</fullName>
    </recommendedName>
</protein>
<organism evidence="2 3">
    <name type="scientific">Acinetobacter rudis CIP 110305</name>
    <dbReference type="NCBI Taxonomy" id="421052"/>
    <lineage>
        <taxon>Bacteria</taxon>
        <taxon>Pseudomonadati</taxon>
        <taxon>Pseudomonadota</taxon>
        <taxon>Gammaproteobacteria</taxon>
        <taxon>Moraxellales</taxon>
        <taxon>Moraxellaceae</taxon>
        <taxon>Acinetobacter</taxon>
    </lineage>
</organism>
<feature type="domain" description="Serine aminopeptidase S33" evidence="1">
    <location>
        <begin position="60"/>
        <end position="191"/>
    </location>
</feature>
<name>S3P0F0_9GAMM</name>
<gene>
    <name evidence="2" type="ORF">F945_00772</name>
</gene>
<dbReference type="HOGENOM" id="CLU_993448_0_0_6"/>
<dbReference type="SUPFAM" id="SSF53474">
    <property type="entry name" value="alpha/beta-Hydrolases"/>
    <property type="match status" value="1"/>
</dbReference>
<dbReference type="InterPro" id="IPR022742">
    <property type="entry name" value="Hydrolase_4"/>
</dbReference>
<proteinExistence type="predicted"/>
<sequence>MQKNITMKQLAHRILRKPFFGRFEVPWTWPQAIPQQGWEAVSIPVSAQHALAGYWKSAENAKATVVLAHPMGKSAKAFWLRYGHADLFIANGYNVLIYDANGFGESQGFSFQYPNDVYAAGVFAQNKAPELNVGLIGASFGAAWGLCSLAQANHPYKMAVLEGVFPTLPEFWKHYPVAHAVLQASNIVVPKFNRELNPLRKSGQIKQKPPILLMYSESDIYTPPIFGHKLKAALEPHTSVELHTVQSAEHTHIYRDQPEQYQARVLPFLTQHLL</sequence>
<dbReference type="Proteomes" id="UP000014568">
    <property type="component" value="Unassembled WGS sequence"/>
</dbReference>
<comment type="caution">
    <text evidence="2">The sequence shown here is derived from an EMBL/GenBank/DDBJ whole genome shotgun (WGS) entry which is preliminary data.</text>
</comment>
<dbReference type="Pfam" id="PF12146">
    <property type="entry name" value="Hydrolase_4"/>
    <property type="match status" value="1"/>
</dbReference>
<dbReference type="Gene3D" id="3.40.50.1820">
    <property type="entry name" value="alpha/beta hydrolase"/>
    <property type="match status" value="1"/>
</dbReference>
<evidence type="ECO:0000313" key="3">
    <source>
        <dbReference type="Proteomes" id="UP000014568"/>
    </source>
</evidence>
<dbReference type="InterPro" id="IPR029058">
    <property type="entry name" value="AB_hydrolase_fold"/>
</dbReference>
<dbReference type="STRING" id="632955.GCA_000829675_01394"/>
<dbReference type="PATRIC" id="fig|421052.3.peg.764"/>